<name>A0A0N0GQG8_9NEIS</name>
<evidence type="ECO:0000313" key="5">
    <source>
        <dbReference type="EMBL" id="KPC54670.1"/>
    </source>
</evidence>
<evidence type="ECO:0000256" key="2">
    <source>
        <dbReference type="SAM" id="MobiDB-lite"/>
    </source>
</evidence>
<reference evidence="5 6" key="1">
    <citation type="submission" date="2015-07" db="EMBL/GenBank/DDBJ databases">
        <title>Draft genome sequence of the Amantichitinum ursilacus IGB-41, a new chitin-degrading bacterium.</title>
        <authorList>
            <person name="Kirstahler P."/>
            <person name="Guenther M."/>
            <person name="Grumaz C."/>
            <person name="Rupp S."/>
            <person name="Zibek S."/>
            <person name="Sohn K."/>
        </authorList>
    </citation>
    <scope>NUCLEOTIDE SEQUENCE [LARGE SCALE GENOMIC DNA]</scope>
    <source>
        <strain evidence="5 6">IGB-41</strain>
    </source>
</reference>
<keyword evidence="3" id="KW-0472">Membrane</keyword>
<keyword evidence="6" id="KW-1185">Reference proteome</keyword>
<evidence type="ECO:0000256" key="1">
    <source>
        <dbReference type="SAM" id="Coils"/>
    </source>
</evidence>
<feature type="compositionally biased region" description="Low complexity" evidence="2">
    <location>
        <begin position="166"/>
        <end position="181"/>
    </location>
</feature>
<feature type="domain" description="FimV N-terminal" evidence="4">
    <location>
        <begin position="31"/>
        <end position="133"/>
    </location>
</feature>
<evidence type="ECO:0000256" key="3">
    <source>
        <dbReference type="SAM" id="Phobius"/>
    </source>
</evidence>
<dbReference type="AlphaFoldDB" id="A0A0N0GQG8"/>
<evidence type="ECO:0000313" key="6">
    <source>
        <dbReference type="Proteomes" id="UP000037939"/>
    </source>
</evidence>
<comment type="caution">
    <text evidence="5">The sequence shown here is derived from an EMBL/GenBank/DDBJ whole genome shotgun (WGS) entry which is preliminary data.</text>
</comment>
<protein>
    <recommendedName>
        <fullName evidence="4">FimV N-terminal domain-containing protein</fullName>
    </recommendedName>
</protein>
<dbReference type="EMBL" id="LAQT01000002">
    <property type="protein sequence ID" value="KPC54670.1"/>
    <property type="molecule type" value="Genomic_DNA"/>
</dbReference>
<dbReference type="Pfam" id="PF25800">
    <property type="entry name" value="FimV_N"/>
    <property type="match status" value="1"/>
</dbReference>
<sequence length="835" mass="88332">MIKLKFRFALLNGLAGGWLYLVCAAPAHGASLGALQVRSALGERLDASIPVALVDGENIASNCFQLVAASDEGMTSLRSARLVFDAQSSTRGVLQIRSNESVQEPLLAIAVRLQCPGESAANFQREYQIMLDPREMMPASNLAPAGNGNSGAPVVPMRRSRPLAPAVDANAGDSGAASAVAPRRKARRATEGAGYSAPLRASGSRLNLQSVPPASLPPANGQPGQLQLRLSEPQLPPAALVPLSPADAQKKRQELAAITQDQTAQLAAMETRLAELNARLLTLQAQLNGASAPVAAQGAAATSAAPANGNASDLANTPPALATTAGSATAAASVPAHRIIHHAPPQAATPTDAGIDWWWWLLLPAALVALLAAFFYWRSRQQWRHVGDDETLDDALDANTVWPEPVRRNAVAAPVLDAEDAGSVAPVAAAATIATPAALAAQDWHGEADVSVVQPDNVSEEAQLLMDHGLPEHAISLLTQEVDQRPNSLALWMKLFEAYRMTGQKEEFQERALGFGMQFASDSLWQQVQEIGRTLDPANPLYHSVDEIEGEDGIEAAAPAPQIPPHLIPHDTSAFDPMPALDPDAPLVLNHTLPDAADTRDQMQSNPVQPVSDTIEFVYTSPEEVAATLPPAPPAADATLVGEALEFDLQPHEMPAGLNAPELSFDDLSLQPQSTLPAAHTPALEDPFASLLAEAAPMTTPEEARAILDEIAPLPAAHAEFDPFDLDGLDGLEGESLEAAAIEEPQDAGEMFDLAPAALPPADELDLQPPAPPPVPADAGWKSNDPAMQKIAAMLEKGETEPAFRLLEELLYTGNGEQRQQALKWLERLYPAKRA</sequence>
<keyword evidence="1" id="KW-0175">Coiled coil</keyword>
<feature type="region of interest" description="Disordered" evidence="2">
    <location>
        <begin position="165"/>
        <end position="201"/>
    </location>
</feature>
<dbReference type="STRING" id="857265.WG78_03825"/>
<organism evidence="5 6">
    <name type="scientific">Amantichitinum ursilacus</name>
    <dbReference type="NCBI Taxonomy" id="857265"/>
    <lineage>
        <taxon>Bacteria</taxon>
        <taxon>Pseudomonadati</taxon>
        <taxon>Pseudomonadota</taxon>
        <taxon>Betaproteobacteria</taxon>
        <taxon>Neisseriales</taxon>
        <taxon>Chitinibacteraceae</taxon>
        <taxon>Amantichitinum</taxon>
    </lineage>
</organism>
<feature type="coiled-coil region" evidence="1">
    <location>
        <begin position="259"/>
        <end position="286"/>
    </location>
</feature>
<keyword evidence="3" id="KW-0812">Transmembrane</keyword>
<gene>
    <name evidence="5" type="ORF">WG78_03825</name>
</gene>
<feature type="transmembrane region" description="Helical" evidence="3">
    <location>
        <begin position="357"/>
        <end position="377"/>
    </location>
</feature>
<evidence type="ECO:0000259" key="4">
    <source>
        <dbReference type="Pfam" id="PF25800"/>
    </source>
</evidence>
<accession>A0A0N0GQG8</accession>
<dbReference type="InterPro" id="IPR057840">
    <property type="entry name" value="FimV_N"/>
</dbReference>
<proteinExistence type="predicted"/>
<dbReference type="Proteomes" id="UP000037939">
    <property type="component" value="Unassembled WGS sequence"/>
</dbReference>
<keyword evidence="3" id="KW-1133">Transmembrane helix</keyword>